<comment type="caution">
    <text evidence="2">The sequence shown here is derived from an EMBL/GenBank/DDBJ whole genome shotgun (WGS) entry which is preliminary data.</text>
</comment>
<name>A0A9Q3L4Q1_9BASI</name>
<feature type="compositionally biased region" description="Basic and acidic residues" evidence="1">
    <location>
        <begin position="231"/>
        <end position="245"/>
    </location>
</feature>
<feature type="region of interest" description="Disordered" evidence="1">
    <location>
        <begin position="226"/>
        <end position="252"/>
    </location>
</feature>
<evidence type="ECO:0000256" key="1">
    <source>
        <dbReference type="SAM" id="MobiDB-lite"/>
    </source>
</evidence>
<feature type="region of interest" description="Disordered" evidence="1">
    <location>
        <begin position="1"/>
        <end position="21"/>
    </location>
</feature>
<evidence type="ECO:0000313" key="3">
    <source>
        <dbReference type="Proteomes" id="UP000765509"/>
    </source>
</evidence>
<dbReference type="OrthoDB" id="2507256at2759"/>
<organism evidence="2 3">
    <name type="scientific">Austropuccinia psidii MF-1</name>
    <dbReference type="NCBI Taxonomy" id="1389203"/>
    <lineage>
        <taxon>Eukaryota</taxon>
        <taxon>Fungi</taxon>
        <taxon>Dikarya</taxon>
        <taxon>Basidiomycota</taxon>
        <taxon>Pucciniomycotina</taxon>
        <taxon>Pucciniomycetes</taxon>
        <taxon>Pucciniales</taxon>
        <taxon>Sphaerophragmiaceae</taxon>
        <taxon>Austropuccinia</taxon>
    </lineage>
</organism>
<gene>
    <name evidence="2" type="ORF">O181_132913</name>
</gene>
<protein>
    <recommendedName>
        <fullName evidence="4">Myb/SANT-like domain-containing protein</fullName>
    </recommendedName>
</protein>
<keyword evidence="3" id="KW-1185">Reference proteome</keyword>
<accession>A0A9Q3L4Q1</accession>
<dbReference type="EMBL" id="AVOT02152845">
    <property type="protein sequence ID" value="MBW0593198.1"/>
    <property type="molecule type" value="Genomic_DNA"/>
</dbReference>
<evidence type="ECO:0008006" key="4">
    <source>
        <dbReference type="Google" id="ProtNLM"/>
    </source>
</evidence>
<sequence length="252" mass="28886">MYDTELLASSQNNSHTQEKHASISSVFFHTPSASQSTPLSTKGLNACTNQQASPHKTRHNHLKRIRCTNNQIAKDQVNWHPKKGLSCSKGMGSTNRNSGFFQSDFNSICTYLEDKEHYHDLFGDIKNTTWGKKKHTRAQAFNRFSQYLNDNHVLGTLNLNGQNLQQWWRTYKRKFVDTTQFLNSTGAETTDGSHSTIQEEIEDHCPCYKRMMGIFGDKQNVVGHNVFDSSSKNEEDKRESDESHWDPVCFDT</sequence>
<dbReference type="PANTHER" id="PTHR33246">
    <property type="entry name" value="CCHC-TYPE DOMAIN-CONTAINING PROTEIN"/>
    <property type="match status" value="1"/>
</dbReference>
<dbReference type="AlphaFoldDB" id="A0A9Q3L4Q1"/>
<reference evidence="2" key="1">
    <citation type="submission" date="2021-03" db="EMBL/GenBank/DDBJ databases">
        <title>Draft genome sequence of rust myrtle Austropuccinia psidii MF-1, a brazilian biotype.</title>
        <authorList>
            <person name="Quecine M.C."/>
            <person name="Pachon D.M.R."/>
            <person name="Bonatelli M.L."/>
            <person name="Correr F.H."/>
            <person name="Franceschini L.M."/>
            <person name="Leite T.F."/>
            <person name="Margarido G.R.A."/>
            <person name="Almeida C.A."/>
            <person name="Ferrarezi J.A."/>
            <person name="Labate C.A."/>
        </authorList>
    </citation>
    <scope>NUCLEOTIDE SEQUENCE</scope>
    <source>
        <strain evidence="2">MF-1</strain>
    </source>
</reference>
<dbReference type="Proteomes" id="UP000765509">
    <property type="component" value="Unassembled WGS sequence"/>
</dbReference>
<dbReference type="PANTHER" id="PTHR33246:SF51">
    <property type="entry name" value="MYB_SANT-LIKE DOMAIN-CONTAINING PROTEIN"/>
    <property type="match status" value="1"/>
</dbReference>
<evidence type="ECO:0000313" key="2">
    <source>
        <dbReference type="EMBL" id="MBW0593198.1"/>
    </source>
</evidence>
<proteinExistence type="predicted"/>